<evidence type="ECO:0000256" key="1">
    <source>
        <dbReference type="ARBA" id="ARBA00017922"/>
    </source>
</evidence>
<dbReference type="CDD" id="cd12967">
    <property type="entry name" value="CBM_SusE-F_like_u1"/>
    <property type="match status" value="1"/>
</dbReference>
<evidence type="ECO:0000259" key="3">
    <source>
        <dbReference type="Pfam" id="PF17142"/>
    </source>
</evidence>
<name>A0AA37HW94_SEGBR</name>
<evidence type="ECO:0000313" key="5">
    <source>
        <dbReference type="Proteomes" id="UP000887043"/>
    </source>
</evidence>
<gene>
    <name evidence="4" type="ORF">PRRU23_13120</name>
</gene>
<dbReference type="EMBL" id="BPTR01000001">
    <property type="protein sequence ID" value="GJG27612.1"/>
    <property type="molecule type" value="Genomic_DNA"/>
</dbReference>
<dbReference type="InterPro" id="IPR012640">
    <property type="entry name" value="Membr_lipoprot_lipid_attach_CS"/>
</dbReference>
<dbReference type="RefSeq" id="WP_006282875.1">
    <property type="nucleotide sequence ID" value="NZ_BPTR01000001.1"/>
</dbReference>
<accession>A0AA37HW94</accession>
<dbReference type="Gene3D" id="2.60.40.3620">
    <property type="match status" value="2"/>
</dbReference>
<reference evidence="4" key="1">
    <citation type="submission" date="2021-08" db="EMBL/GenBank/DDBJ databases">
        <title>Prevotella lacticifex sp. nov., isolated from rumen of cow.</title>
        <authorList>
            <person name="Shinkai T."/>
            <person name="Ikeyama N."/>
            <person name="Kumagai M."/>
            <person name="Ohmori H."/>
            <person name="Sakamoto M."/>
            <person name="Ohkuma M."/>
            <person name="Mitsumori M."/>
        </authorList>
    </citation>
    <scope>NUCLEOTIDE SEQUENCE</scope>
    <source>
        <strain evidence="4">DSM 11371</strain>
    </source>
</reference>
<evidence type="ECO:0000256" key="2">
    <source>
        <dbReference type="ARBA" id="ARBA00022729"/>
    </source>
</evidence>
<dbReference type="AlphaFoldDB" id="A0AA37HW94"/>
<dbReference type="Pfam" id="PF08139">
    <property type="entry name" value="LPAM_1"/>
    <property type="match status" value="1"/>
</dbReference>
<sequence>MKKIFYIIGIALTLASCQQTGYEPWADIQSNTENAETVTLTVSEAPAIDFATVSTDSVQLFIPTVTSSVKTTDNFVAKLVNGDKSEAINADSAGYVAANELKTAIQKLYGKKPEERDVNIVVTGYSLIGTQSILNTANVKAKITLDNTFTEFIYEIGENTTWGDALALYGPDFDGKYYGALYLKSGFKFRSNLGNWDGELNLGLDSNGNLISDGGSSNITLDENGFYNVTVNVADMTYTLKKFEYIEIIGDGQGSWDNGTKMTYNEADRTWVADNVTLSNGSIKFRSDGNWDNVNIGGSLNNLVQGSNDNIPVTAGTYKVVLHLENAAEKAPYAELIAK</sequence>
<dbReference type="InterPro" id="IPR033408">
    <property type="entry name" value="SusF_N"/>
</dbReference>
<proteinExistence type="predicted"/>
<dbReference type="Proteomes" id="UP000887043">
    <property type="component" value="Unassembled WGS sequence"/>
</dbReference>
<keyword evidence="2" id="KW-0732">Signal</keyword>
<feature type="domain" description="Outer membrane protein SusF N-terminal" evidence="3">
    <location>
        <begin position="21"/>
        <end position="144"/>
    </location>
</feature>
<dbReference type="Pfam" id="PF17142">
    <property type="entry name" value="SusF_N"/>
    <property type="match status" value="1"/>
</dbReference>
<dbReference type="PROSITE" id="PS51257">
    <property type="entry name" value="PROKAR_LIPOPROTEIN"/>
    <property type="match status" value="1"/>
</dbReference>
<protein>
    <recommendedName>
        <fullName evidence="1">Type IV secretion system putative lipoprotein virB7</fullName>
    </recommendedName>
</protein>
<organism evidence="4 5">
    <name type="scientific">Segatella bryantii</name>
    <name type="common">Prevotella bryantii</name>
    <dbReference type="NCBI Taxonomy" id="77095"/>
    <lineage>
        <taxon>Bacteria</taxon>
        <taxon>Pseudomonadati</taxon>
        <taxon>Bacteroidota</taxon>
        <taxon>Bacteroidia</taxon>
        <taxon>Bacteroidales</taxon>
        <taxon>Prevotellaceae</taxon>
        <taxon>Segatella</taxon>
    </lineage>
</organism>
<comment type="caution">
    <text evidence="4">The sequence shown here is derived from an EMBL/GenBank/DDBJ whole genome shotgun (WGS) entry which is preliminary data.</text>
</comment>
<evidence type="ECO:0000313" key="4">
    <source>
        <dbReference type="EMBL" id="GJG27612.1"/>
    </source>
</evidence>